<keyword evidence="4" id="KW-0805">Transcription regulation</keyword>
<accession>A0A2D3UQ66</accession>
<dbReference type="GO" id="GO:0061630">
    <property type="term" value="F:ubiquitin protein ligase activity"/>
    <property type="evidence" value="ECO:0007669"/>
    <property type="project" value="UniProtKB-EC"/>
</dbReference>
<dbReference type="GO" id="GO:0008270">
    <property type="term" value="F:zinc ion binding"/>
    <property type="evidence" value="ECO:0007669"/>
    <property type="project" value="UniProtKB-KW"/>
</dbReference>
<dbReference type="PROSITE" id="PS50089">
    <property type="entry name" value="ZF_RING_2"/>
    <property type="match status" value="1"/>
</dbReference>
<comment type="catalytic activity">
    <reaction evidence="1">
        <text>S-ubiquitinyl-[E2 ubiquitin-conjugating enzyme]-L-cysteine + [acceptor protein]-L-lysine = [E2 ubiquitin-conjugating enzyme]-L-cysteine + N(6)-ubiquitinyl-[acceptor protein]-L-lysine.</text>
        <dbReference type="EC" id="2.3.2.27"/>
    </reaction>
</comment>
<reference evidence="8 9" key="1">
    <citation type="submission" date="2016-03" db="EMBL/GenBank/DDBJ databases">
        <authorList>
            <person name="Ploux O."/>
        </authorList>
    </citation>
    <scope>NUCLEOTIDE SEQUENCE [LARGE SCALE GENOMIC DNA]</scope>
    <source>
        <strain evidence="8 9">URUG2</strain>
    </source>
</reference>
<dbReference type="InterPro" id="IPR013083">
    <property type="entry name" value="Znf_RING/FYVE/PHD"/>
</dbReference>
<dbReference type="GO" id="GO:0000209">
    <property type="term" value="P:protein polyubiquitination"/>
    <property type="evidence" value="ECO:0007669"/>
    <property type="project" value="TreeGrafter"/>
</dbReference>
<keyword evidence="6" id="KW-0863">Zinc-finger</keyword>
<keyword evidence="3" id="KW-0808">Transferase</keyword>
<dbReference type="InterPro" id="IPR001841">
    <property type="entry name" value="Znf_RING"/>
</dbReference>
<dbReference type="EMBL" id="FJUY01000001">
    <property type="protein sequence ID" value="CZT15265.1"/>
    <property type="molecule type" value="Genomic_DNA"/>
</dbReference>
<dbReference type="GO" id="GO:0006513">
    <property type="term" value="P:protein monoubiquitination"/>
    <property type="evidence" value="ECO:0007669"/>
    <property type="project" value="TreeGrafter"/>
</dbReference>
<dbReference type="Proteomes" id="UP000225277">
    <property type="component" value="Unassembled WGS sequence"/>
</dbReference>
<dbReference type="AlphaFoldDB" id="A0A2D3UQ66"/>
<sequence length="266" mass="30681">MDGHASTGKRIAQDEEFKIKGAATRIVSDRSNRGAETCTICLESISERAVATPCNHLTFDFLCLVSWLQERSTCPLCKAEVKEVQYDWRSANDYKTYHVPKATVPSAPSQAQYARNVRRAHRPSVVIEDQSIERRRHVYRHRLYSLHVGSNCLSGYKDFSPDDYTRSPELQSRTRTFLRRELQVFTFLGNRDFLIEYIIAVLKKYHVKSADGRAEELLREFLGEANSKLLLHELQMWLRSSLPTLRAWDAKTQYRDSSCQVNKSAS</sequence>
<protein>
    <recommendedName>
        <fullName evidence="2">RING-type E3 ubiquitin transferase</fullName>
        <ecNumber evidence="2">2.3.2.27</ecNumber>
    </recommendedName>
</protein>
<evidence type="ECO:0000256" key="4">
    <source>
        <dbReference type="ARBA" id="ARBA00023015"/>
    </source>
</evidence>
<dbReference type="PANTHER" id="PTHR46077">
    <property type="entry name" value="E3 UBIQUITIN-PROTEIN LIGASE TOPORS"/>
    <property type="match status" value="1"/>
</dbReference>
<dbReference type="OrthoDB" id="21204at2759"/>
<dbReference type="PANTHER" id="PTHR46077:SF1">
    <property type="entry name" value="TOP1 BINDING ARGININE_SERINE RICH PROTEIN, E3 UBIQUITIN LIGASE"/>
    <property type="match status" value="1"/>
</dbReference>
<evidence type="ECO:0000259" key="7">
    <source>
        <dbReference type="PROSITE" id="PS50089"/>
    </source>
</evidence>
<dbReference type="Pfam" id="PF13639">
    <property type="entry name" value="zf-RING_2"/>
    <property type="match status" value="1"/>
</dbReference>
<dbReference type="EC" id="2.3.2.27" evidence="2"/>
<evidence type="ECO:0000256" key="5">
    <source>
        <dbReference type="ARBA" id="ARBA00023163"/>
    </source>
</evidence>
<evidence type="ECO:0000256" key="2">
    <source>
        <dbReference type="ARBA" id="ARBA00012483"/>
    </source>
</evidence>
<dbReference type="SUPFAM" id="SSF57850">
    <property type="entry name" value="RING/U-box"/>
    <property type="match status" value="1"/>
</dbReference>
<evidence type="ECO:0000313" key="8">
    <source>
        <dbReference type="EMBL" id="CZT15265.1"/>
    </source>
</evidence>
<evidence type="ECO:0000313" key="9">
    <source>
        <dbReference type="Proteomes" id="UP000225277"/>
    </source>
</evidence>
<keyword evidence="6" id="KW-0862">Zinc</keyword>
<evidence type="ECO:0000256" key="3">
    <source>
        <dbReference type="ARBA" id="ARBA00022679"/>
    </source>
</evidence>
<dbReference type="GeneID" id="35606866"/>
<dbReference type="Gene3D" id="3.30.40.10">
    <property type="entry name" value="Zinc/RING finger domain, C3HC4 (zinc finger)"/>
    <property type="match status" value="1"/>
</dbReference>
<evidence type="ECO:0000256" key="6">
    <source>
        <dbReference type="PROSITE-ProRule" id="PRU00175"/>
    </source>
</evidence>
<proteinExistence type="predicted"/>
<keyword evidence="6" id="KW-0479">Metal-binding</keyword>
<keyword evidence="5" id="KW-0804">Transcription</keyword>
<dbReference type="SMART" id="SM00184">
    <property type="entry name" value="RING"/>
    <property type="match status" value="1"/>
</dbReference>
<evidence type="ECO:0000256" key="1">
    <source>
        <dbReference type="ARBA" id="ARBA00000900"/>
    </source>
</evidence>
<keyword evidence="9" id="KW-1185">Reference proteome</keyword>
<dbReference type="RefSeq" id="XP_023622162.1">
    <property type="nucleotide sequence ID" value="XM_023766394.1"/>
</dbReference>
<dbReference type="STRING" id="112498.A0A2D3UQ66"/>
<name>A0A2D3UQ66_9PEZI</name>
<gene>
    <name evidence="8" type="ORF">RCC_12314</name>
</gene>
<feature type="domain" description="RING-type" evidence="7">
    <location>
        <begin position="38"/>
        <end position="78"/>
    </location>
</feature>
<organism evidence="8 9">
    <name type="scientific">Ramularia collo-cygni</name>
    <dbReference type="NCBI Taxonomy" id="112498"/>
    <lineage>
        <taxon>Eukaryota</taxon>
        <taxon>Fungi</taxon>
        <taxon>Dikarya</taxon>
        <taxon>Ascomycota</taxon>
        <taxon>Pezizomycotina</taxon>
        <taxon>Dothideomycetes</taxon>
        <taxon>Dothideomycetidae</taxon>
        <taxon>Mycosphaerellales</taxon>
        <taxon>Mycosphaerellaceae</taxon>
        <taxon>Ramularia</taxon>
    </lineage>
</organism>